<dbReference type="GO" id="GO:0031992">
    <property type="term" value="F:energy transducer activity"/>
    <property type="evidence" value="ECO:0007669"/>
    <property type="project" value="TreeGrafter"/>
</dbReference>
<dbReference type="EMBL" id="CP029145">
    <property type="protein sequence ID" value="AWM34489.1"/>
    <property type="molecule type" value="Genomic_DNA"/>
</dbReference>
<protein>
    <recommendedName>
        <fullName evidence="11">TonB C-terminal domain-containing protein</fullName>
    </recommendedName>
</protein>
<dbReference type="RefSeq" id="WP_109657524.1">
    <property type="nucleotide sequence ID" value="NZ_CP029145.1"/>
</dbReference>
<keyword evidence="7" id="KW-0653">Protein transport</keyword>
<dbReference type="PANTHER" id="PTHR33446:SF2">
    <property type="entry name" value="PROTEIN TONB"/>
    <property type="match status" value="1"/>
</dbReference>
<dbReference type="PANTHER" id="PTHR33446">
    <property type="entry name" value="PROTEIN TONB-RELATED"/>
    <property type="match status" value="1"/>
</dbReference>
<sequence length="137" mass="14179">MAFLSSSRRLVLAASVFLVDTGATAAQTMPNAYQVVHTPDSAKVYFYVEQMPQLPGKASIAASIQQGVAPGSGCGGKVFVYFVVGPSGTVKDAKVVKGPDGGCNAAVLAAVRKLPRFRAGRQNGQAVAVSYTVPLTF</sequence>
<dbReference type="GO" id="GO:0015031">
    <property type="term" value="P:protein transport"/>
    <property type="evidence" value="ECO:0007669"/>
    <property type="project" value="UniProtKB-KW"/>
</dbReference>
<evidence type="ECO:0000256" key="9">
    <source>
        <dbReference type="ARBA" id="ARBA00023136"/>
    </source>
</evidence>
<evidence type="ECO:0000256" key="1">
    <source>
        <dbReference type="ARBA" id="ARBA00004383"/>
    </source>
</evidence>
<evidence type="ECO:0000259" key="11">
    <source>
        <dbReference type="Pfam" id="PF03544"/>
    </source>
</evidence>
<evidence type="ECO:0000256" key="8">
    <source>
        <dbReference type="ARBA" id="ARBA00022989"/>
    </source>
</evidence>
<keyword evidence="8" id="KW-1133">Transmembrane helix</keyword>
<keyword evidence="4" id="KW-1003">Cell membrane</keyword>
<dbReference type="Gene3D" id="3.30.1150.10">
    <property type="match status" value="1"/>
</dbReference>
<dbReference type="InterPro" id="IPR037682">
    <property type="entry name" value="TonB_C"/>
</dbReference>
<comment type="similarity">
    <text evidence="2">Belongs to the TonB family.</text>
</comment>
<name>A0A2Z3GJW8_9BACT</name>
<dbReference type="NCBIfam" id="TIGR01352">
    <property type="entry name" value="tonB_Cterm"/>
    <property type="match status" value="1"/>
</dbReference>
<reference evidence="13" key="1">
    <citation type="submission" date="2018-04" db="EMBL/GenBank/DDBJ databases">
        <title>Complete genome of Antarctic heterotrophic bacterium Hymenobacter nivis.</title>
        <authorList>
            <person name="Terashima M."/>
        </authorList>
    </citation>
    <scope>NUCLEOTIDE SEQUENCE [LARGE SCALE GENOMIC DNA]</scope>
    <source>
        <strain evidence="13">NBRC 111535</strain>
    </source>
</reference>
<evidence type="ECO:0000256" key="10">
    <source>
        <dbReference type="SAM" id="SignalP"/>
    </source>
</evidence>
<dbReference type="GO" id="GO:0098797">
    <property type="term" value="C:plasma membrane protein complex"/>
    <property type="evidence" value="ECO:0007669"/>
    <property type="project" value="TreeGrafter"/>
</dbReference>
<dbReference type="InterPro" id="IPR006260">
    <property type="entry name" value="TonB/TolA_C"/>
</dbReference>
<accession>A0A2Z3GJW8</accession>
<dbReference type="GO" id="GO:0055085">
    <property type="term" value="P:transmembrane transport"/>
    <property type="evidence" value="ECO:0007669"/>
    <property type="project" value="InterPro"/>
</dbReference>
<evidence type="ECO:0000256" key="3">
    <source>
        <dbReference type="ARBA" id="ARBA00022448"/>
    </source>
</evidence>
<gene>
    <name evidence="12" type="ORF">DDQ68_17885</name>
</gene>
<dbReference type="InterPro" id="IPR051045">
    <property type="entry name" value="TonB-dependent_transducer"/>
</dbReference>
<organism evidence="12 13">
    <name type="scientific">Hymenobacter nivis</name>
    <dbReference type="NCBI Taxonomy" id="1850093"/>
    <lineage>
        <taxon>Bacteria</taxon>
        <taxon>Pseudomonadati</taxon>
        <taxon>Bacteroidota</taxon>
        <taxon>Cytophagia</taxon>
        <taxon>Cytophagales</taxon>
        <taxon>Hymenobacteraceae</taxon>
        <taxon>Hymenobacter</taxon>
    </lineage>
</organism>
<proteinExistence type="inferred from homology"/>
<keyword evidence="9" id="KW-0472">Membrane</keyword>
<evidence type="ECO:0000256" key="6">
    <source>
        <dbReference type="ARBA" id="ARBA00022692"/>
    </source>
</evidence>
<comment type="subcellular location">
    <subcellularLocation>
        <location evidence="1">Cell inner membrane</location>
        <topology evidence="1">Single-pass membrane protein</topology>
        <orientation evidence="1">Periplasmic side</orientation>
    </subcellularLocation>
</comment>
<keyword evidence="5" id="KW-0997">Cell inner membrane</keyword>
<dbReference type="OrthoDB" id="1522859at2"/>
<dbReference type="KEGG" id="hnv:DDQ68_17885"/>
<evidence type="ECO:0000256" key="7">
    <source>
        <dbReference type="ARBA" id="ARBA00022927"/>
    </source>
</evidence>
<keyword evidence="3" id="KW-0813">Transport</keyword>
<evidence type="ECO:0000256" key="4">
    <source>
        <dbReference type="ARBA" id="ARBA00022475"/>
    </source>
</evidence>
<feature type="domain" description="TonB C-terminal" evidence="11">
    <location>
        <begin position="73"/>
        <end position="137"/>
    </location>
</feature>
<evidence type="ECO:0000313" key="13">
    <source>
        <dbReference type="Proteomes" id="UP000245999"/>
    </source>
</evidence>
<dbReference type="Pfam" id="PF03544">
    <property type="entry name" value="TonB_C"/>
    <property type="match status" value="1"/>
</dbReference>
<dbReference type="SUPFAM" id="SSF74653">
    <property type="entry name" value="TolA/TonB C-terminal domain"/>
    <property type="match status" value="1"/>
</dbReference>
<evidence type="ECO:0000256" key="5">
    <source>
        <dbReference type="ARBA" id="ARBA00022519"/>
    </source>
</evidence>
<dbReference type="Proteomes" id="UP000245999">
    <property type="component" value="Chromosome"/>
</dbReference>
<evidence type="ECO:0000256" key="2">
    <source>
        <dbReference type="ARBA" id="ARBA00006555"/>
    </source>
</evidence>
<keyword evidence="10" id="KW-0732">Signal</keyword>
<keyword evidence="13" id="KW-1185">Reference proteome</keyword>
<keyword evidence="6" id="KW-0812">Transmembrane</keyword>
<feature type="signal peptide" evidence="10">
    <location>
        <begin position="1"/>
        <end position="25"/>
    </location>
</feature>
<evidence type="ECO:0000313" key="12">
    <source>
        <dbReference type="EMBL" id="AWM34489.1"/>
    </source>
</evidence>
<dbReference type="AlphaFoldDB" id="A0A2Z3GJW8"/>
<feature type="chain" id="PRO_5016373789" description="TonB C-terminal domain-containing protein" evidence="10">
    <location>
        <begin position="26"/>
        <end position="137"/>
    </location>
</feature>